<feature type="compositionally biased region" description="Pro residues" evidence="1">
    <location>
        <begin position="1"/>
        <end position="14"/>
    </location>
</feature>
<dbReference type="EMBL" id="MZMQ01000001">
    <property type="protein sequence ID" value="OQJ62885.1"/>
    <property type="molecule type" value="Genomic_DNA"/>
</dbReference>
<evidence type="ECO:0000313" key="2">
    <source>
        <dbReference type="EMBL" id="OQJ62885.1"/>
    </source>
</evidence>
<evidence type="ECO:0000313" key="3">
    <source>
        <dbReference type="Proteomes" id="UP000215316"/>
    </source>
</evidence>
<sequence length="378" mass="38591">MPSHPPTCPPSPPSDDPRSRGLGPPGVVLILSGSVPDAPAPTVPASGGPEERADAAAVARAEARGELVRLRAGVHVDRRAWEAVSARERHLLRIRALARTSATPLVLGGASAAAVHGLPRIAPWPTLVTLLDLPDAPPGRRAGTRIVRDPAQGRSALVPVADGIRAPGLAASALAASHDAAMEAVRSAAPRGPGWFAHGIVALDAALAAGCPVRATRSELEAERALRGPGPWSRRSEALVAAADGAAASAVESVARGVAHEAGLPAPVIAPHVPGRGRVSLGWPRERVALRILAPSCRAAPPVGAGTEPRGDAEGADGRWRVVEVAERDVLGAGRLRALLLHAGLEPERRSAHAAAPGAHPPSGDRPRRRPPLGCGGE</sequence>
<name>A0A225CGM3_9MICO</name>
<dbReference type="AlphaFoldDB" id="A0A225CGM3"/>
<feature type="region of interest" description="Disordered" evidence="1">
    <location>
        <begin position="348"/>
        <end position="378"/>
    </location>
</feature>
<reference evidence="2" key="1">
    <citation type="submission" date="2017-08" db="EMBL/GenBank/DDBJ databases">
        <title>Genomes of multiple Clavibacter strains from different subspecies.</title>
        <authorList>
            <person name="Yuan X.-K."/>
            <person name="Li X.-S."/>
            <person name="Nie J."/>
            <person name="De Boer S.H."/>
        </authorList>
    </citation>
    <scope>NUCLEOTIDE SEQUENCE [LARGE SCALE GENOMIC DNA]</scope>
    <source>
        <strain evidence="2">ATCC 33566</strain>
    </source>
</reference>
<comment type="caution">
    <text evidence="2">The sequence shown here is derived from an EMBL/GenBank/DDBJ whole genome shotgun (WGS) entry which is preliminary data.</text>
</comment>
<organism evidence="2 3">
    <name type="scientific">Clavibacter tessellarius</name>
    <dbReference type="NCBI Taxonomy" id="31965"/>
    <lineage>
        <taxon>Bacteria</taxon>
        <taxon>Bacillati</taxon>
        <taxon>Actinomycetota</taxon>
        <taxon>Actinomycetes</taxon>
        <taxon>Micrococcales</taxon>
        <taxon>Microbacteriaceae</taxon>
        <taxon>Clavibacter</taxon>
    </lineage>
</organism>
<gene>
    <name evidence="2" type="ORF">B5P24_07680</name>
</gene>
<proteinExistence type="predicted"/>
<feature type="compositionally biased region" description="Low complexity" evidence="1">
    <location>
        <begin position="353"/>
        <end position="362"/>
    </location>
</feature>
<evidence type="ECO:0000256" key="1">
    <source>
        <dbReference type="SAM" id="MobiDB-lite"/>
    </source>
</evidence>
<dbReference type="Proteomes" id="UP000215316">
    <property type="component" value="Unassembled WGS sequence"/>
</dbReference>
<keyword evidence="3" id="KW-1185">Reference proteome</keyword>
<accession>A0A225CGM3</accession>
<protein>
    <submittedName>
        <fullName evidence="2">Uncharacterized protein</fullName>
    </submittedName>
</protein>
<dbReference type="RefSeq" id="WP_378143484.1">
    <property type="nucleotide sequence ID" value="NZ_JBHUJP010000004.1"/>
</dbReference>
<feature type="region of interest" description="Disordered" evidence="1">
    <location>
        <begin position="1"/>
        <end position="52"/>
    </location>
</feature>